<keyword evidence="5" id="KW-0131">Cell cycle</keyword>
<keyword evidence="2 7" id="KW-0132">Cell division</keyword>
<feature type="domain" description="POTRA" evidence="6">
    <location>
        <begin position="51"/>
        <end position="120"/>
    </location>
</feature>
<protein>
    <submittedName>
        <fullName evidence="7">Cell division protein FtsQ</fullName>
    </submittedName>
</protein>
<dbReference type="Pfam" id="PF08478">
    <property type="entry name" value="POTRA_1"/>
    <property type="match status" value="1"/>
</dbReference>
<accession>A0A3G1IUW6</accession>
<dbReference type="PANTHER" id="PTHR37820">
    <property type="entry name" value="CELL DIVISION PROTEIN DIVIB"/>
    <property type="match status" value="1"/>
</dbReference>
<evidence type="ECO:0000256" key="2">
    <source>
        <dbReference type="ARBA" id="ARBA00022618"/>
    </source>
</evidence>
<keyword evidence="4" id="KW-1133">Transmembrane helix</keyword>
<evidence type="ECO:0000313" key="7">
    <source>
        <dbReference type="EMBL" id="ASQ39830.1"/>
    </source>
</evidence>
<keyword evidence="7" id="KW-0934">Plastid</keyword>
<dbReference type="InterPro" id="IPR013685">
    <property type="entry name" value="POTRA_FtsQ_type"/>
</dbReference>
<dbReference type="GO" id="GO:0051301">
    <property type="term" value="P:cell division"/>
    <property type="evidence" value="ECO:0007669"/>
    <property type="project" value="UniProtKB-KW"/>
</dbReference>
<proteinExistence type="predicted"/>
<geneLocation type="plastid" evidence="7"/>
<evidence type="ECO:0000256" key="5">
    <source>
        <dbReference type="ARBA" id="ARBA00023306"/>
    </source>
</evidence>
<reference evidence="7" key="1">
    <citation type="submission" date="2017-05" db="EMBL/GenBank/DDBJ databases">
        <title>Plastid comparative genomics reveals ancient divergence between Glaucophyte genera.</title>
        <authorList>
            <person name="Figueroa-Martinez F.J."/>
            <person name="Jackson C."/>
            <person name="Reyes-Prieto A."/>
        </authorList>
    </citation>
    <scope>NUCLEOTIDE SEQUENCE</scope>
    <source>
        <strain evidence="7">BBH</strain>
    </source>
</reference>
<name>A0A3G1IUW6_9EUKA</name>
<keyword evidence="4" id="KW-0472">Membrane</keyword>
<dbReference type="GO" id="GO:0005886">
    <property type="term" value="C:plasma membrane"/>
    <property type="evidence" value="ECO:0007669"/>
    <property type="project" value="TreeGrafter"/>
</dbReference>
<sequence length="305" mass="35943">MKKYEKTKFSLLLEELKEVFELITPSAIARLISTGLYILLISPACWISDYQSVEIYGNKFVSTDRLKKTILSPYKHAEWVWWMHPSQIKYRLKKNHRIIQKIYISRQLFPSKIQIYISEYDIVGIIFDDDGNQIRGLLSREGVIIPISKDIHFKNLDKMRLSNFVGIRGINNFFEGNQNLWIPIYEKLKSCPVKIFGIDWRDPENLILETEIGTIYVGEYSGIKEFGNILQSMHGIKKYLDRKKKYTKDWSPKKYTWGDFILFDLRDLETPLAKLQGARINPPDPDPLTLWNKQNYFKSTLTLEF</sequence>
<dbReference type="EMBL" id="MF167424">
    <property type="protein sequence ID" value="ASQ39830.1"/>
    <property type="molecule type" value="Genomic_DNA"/>
</dbReference>
<gene>
    <name evidence="7" type="primary">ftsQ</name>
</gene>
<dbReference type="AlphaFoldDB" id="A0A3G1IUW6"/>
<evidence type="ECO:0000256" key="4">
    <source>
        <dbReference type="ARBA" id="ARBA00022989"/>
    </source>
</evidence>
<organism evidence="7">
    <name type="scientific">Glaucocystis sp. BBH</name>
    <dbReference type="NCBI Taxonomy" id="2023628"/>
    <lineage>
        <taxon>Eukaryota</taxon>
        <taxon>Glaucocystophyceae</taxon>
        <taxon>Glaucocystales</taxon>
        <taxon>Glaucocystaceae</taxon>
        <taxon>Glaucocystis</taxon>
    </lineage>
</organism>
<keyword evidence="1" id="KW-1003">Cell membrane</keyword>
<dbReference type="InterPro" id="IPR050487">
    <property type="entry name" value="FtsQ_DivIB"/>
</dbReference>
<dbReference type="PANTHER" id="PTHR37820:SF1">
    <property type="entry name" value="CELL DIVISION PROTEIN FTSQ"/>
    <property type="match status" value="1"/>
</dbReference>
<evidence type="ECO:0000259" key="6">
    <source>
        <dbReference type="Pfam" id="PF08478"/>
    </source>
</evidence>
<keyword evidence="3" id="KW-0812">Transmembrane</keyword>
<evidence type="ECO:0000256" key="3">
    <source>
        <dbReference type="ARBA" id="ARBA00022692"/>
    </source>
</evidence>
<evidence type="ECO:0000256" key="1">
    <source>
        <dbReference type="ARBA" id="ARBA00022475"/>
    </source>
</evidence>